<proteinExistence type="predicted"/>
<evidence type="ECO:0000313" key="2">
    <source>
        <dbReference type="EMBL" id="KAB8213611.1"/>
    </source>
</evidence>
<dbReference type="EMBL" id="ML733588">
    <property type="protein sequence ID" value="KAB8213611.1"/>
    <property type="molecule type" value="Genomic_DNA"/>
</dbReference>
<reference evidence="2 3" key="1">
    <citation type="submission" date="2019-04" db="EMBL/GenBank/DDBJ databases">
        <title>Fungal friends and foes A comparative genomics study of 23 Aspergillus species from section Flavi.</title>
        <authorList>
            <consortium name="DOE Joint Genome Institute"/>
            <person name="Kjaerbolling I."/>
            <person name="Vesth T.C."/>
            <person name="Frisvad J.C."/>
            <person name="Nybo J.L."/>
            <person name="Theobald S."/>
            <person name="Kildgaard S."/>
            <person name="Petersen T.I."/>
            <person name="Kuo A."/>
            <person name="Sato A."/>
            <person name="Lyhne E.K."/>
            <person name="Kogle M.E."/>
            <person name="Wiebenga A."/>
            <person name="Kun R.S."/>
            <person name="Lubbers R.J."/>
            <person name="Makela M.R."/>
            <person name="Barry K."/>
            <person name="Chovatia M."/>
            <person name="Clum A."/>
            <person name="Daum C."/>
            <person name="Haridas S."/>
            <person name="He G."/>
            <person name="LaButti K."/>
            <person name="Lipzen A."/>
            <person name="Mondo S."/>
            <person name="Pangilinan J."/>
            <person name="Riley R."/>
            <person name="Salamov A."/>
            <person name="Simmons B.A."/>
            <person name="Magnuson J.K."/>
            <person name="Henrissat B."/>
            <person name="Mortensen U.H."/>
            <person name="Larsen T.O."/>
            <person name="De vries R.P."/>
            <person name="Grigoriev I.V."/>
            <person name="Machida M."/>
            <person name="Baker S.E."/>
            <person name="Andersen M.R."/>
        </authorList>
    </citation>
    <scope>NUCLEOTIDE SEQUENCE [LARGE SCALE GENOMIC DNA]</scope>
    <source>
        <strain evidence="2 3">CBS 126849</strain>
    </source>
</reference>
<feature type="region of interest" description="Disordered" evidence="1">
    <location>
        <begin position="1"/>
        <end position="43"/>
    </location>
</feature>
<name>A0A5N6E7R7_9EURO</name>
<evidence type="ECO:0000256" key="1">
    <source>
        <dbReference type="SAM" id="MobiDB-lite"/>
    </source>
</evidence>
<keyword evidence="3" id="KW-1185">Reference proteome</keyword>
<feature type="non-terminal residue" evidence="2">
    <location>
        <position position="67"/>
    </location>
</feature>
<gene>
    <name evidence="2" type="ORF">BDV33DRAFT_184397</name>
</gene>
<accession>A0A5N6E7R7</accession>
<feature type="compositionally biased region" description="Polar residues" evidence="1">
    <location>
        <begin position="32"/>
        <end position="43"/>
    </location>
</feature>
<sequence length="67" mass="7549">MLSSEPLTQHPPADNAREERMKMPRSLAGGSSADQYGDNSRQYNLYGNRGQRIAGRCYFEAHGDQNF</sequence>
<dbReference type="Proteomes" id="UP000326799">
    <property type="component" value="Unassembled WGS sequence"/>
</dbReference>
<dbReference type="AlphaFoldDB" id="A0A5N6E7R7"/>
<evidence type="ECO:0000313" key="3">
    <source>
        <dbReference type="Proteomes" id="UP000326799"/>
    </source>
</evidence>
<organism evidence="2 3">
    <name type="scientific">Aspergillus novoparasiticus</name>
    <dbReference type="NCBI Taxonomy" id="986946"/>
    <lineage>
        <taxon>Eukaryota</taxon>
        <taxon>Fungi</taxon>
        <taxon>Dikarya</taxon>
        <taxon>Ascomycota</taxon>
        <taxon>Pezizomycotina</taxon>
        <taxon>Eurotiomycetes</taxon>
        <taxon>Eurotiomycetidae</taxon>
        <taxon>Eurotiales</taxon>
        <taxon>Aspergillaceae</taxon>
        <taxon>Aspergillus</taxon>
        <taxon>Aspergillus subgen. Circumdati</taxon>
    </lineage>
</organism>
<protein>
    <submittedName>
        <fullName evidence="2">Uncharacterized protein</fullName>
    </submittedName>
</protein>